<dbReference type="Gene3D" id="3.30.565.10">
    <property type="entry name" value="Histidine kinase-like ATPase, C-terminal domain"/>
    <property type="match status" value="1"/>
</dbReference>
<evidence type="ECO:0000313" key="9">
    <source>
        <dbReference type="EMBL" id="KAL1898386.1"/>
    </source>
</evidence>
<keyword evidence="5 7" id="KW-0067">ATP-binding</keyword>
<dbReference type="EMBL" id="JAWDJO010000033">
    <property type="protein sequence ID" value="KAL1898386.1"/>
    <property type="molecule type" value="Genomic_DNA"/>
</dbReference>
<gene>
    <name evidence="9" type="primary">PKP2</name>
    <name evidence="9" type="ORF">Cpir12675_001931</name>
</gene>
<keyword evidence="2 7" id="KW-0808">Transferase</keyword>
<evidence type="ECO:0000313" key="10">
    <source>
        <dbReference type="Proteomes" id="UP001583280"/>
    </source>
</evidence>
<reference evidence="9 10" key="1">
    <citation type="journal article" date="2024" name="IMA Fungus">
        <title>IMA Genome - F19 : A genome assembly and annotation guide to empower mycologists, including annotated draft genome sequences of Ceratocystis pirilliformis, Diaporthe australafricana, Fusarium ophioides, Paecilomyces lecythidis, and Sporothrix stenoceras.</title>
        <authorList>
            <person name="Aylward J."/>
            <person name="Wilson A.M."/>
            <person name="Visagie C.M."/>
            <person name="Spraker J."/>
            <person name="Barnes I."/>
            <person name="Buitendag C."/>
            <person name="Ceriani C."/>
            <person name="Del Mar Angel L."/>
            <person name="du Plessis D."/>
            <person name="Fuchs T."/>
            <person name="Gasser K."/>
            <person name="Kramer D."/>
            <person name="Li W."/>
            <person name="Munsamy K."/>
            <person name="Piso A."/>
            <person name="Price J.L."/>
            <person name="Sonnekus B."/>
            <person name="Thomas C."/>
            <person name="van der Nest A."/>
            <person name="van Dijk A."/>
            <person name="van Heerden A."/>
            <person name="van Vuuren N."/>
            <person name="Yilmaz N."/>
            <person name="Duong T.A."/>
            <person name="van der Merwe N.A."/>
            <person name="Wingfield M.J."/>
            <person name="Wingfield B.D."/>
        </authorList>
    </citation>
    <scope>NUCLEOTIDE SEQUENCE [LARGE SCALE GENOMIC DNA]</scope>
    <source>
        <strain evidence="9 10">CMW 12675</strain>
    </source>
</reference>
<organism evidence="9 10">
    <name type="scientific">Ceratocystis pirilliformis</name>
    <dbReference type="NCBI Taxonomy" id="259994"/>
    <lineage>
        <taxon>Eukaryota</taxon>
        <taxon>Fungi</taxon>
        <taxon>Dikarya</taxon>
        <taxon>Ascomycota</taxon>
        <taxon>Pezizomycotina</taxon>
        <taxon>Sordariomycetes</taxon>
        <taxon>Hypocreomycetidae</taxon>
        <taxon>Microascales</taxon>
        <taxon>Ceratocystidaceae</taxon>
        <taxon>Ceratocystis</taxon>
    </lineage>
</organism>
<dbReference type="PANTHER" id="PTHR11947:SF25">
    <property type="entry name" value="[PYRUVATE DEHYDROGENASE (ACETYL-TRANSFERRING)] KINASE 2, MITOCHONDRIAL"/>
    <property type="match status" value="1"/>
</dbReference>
<dbReference type="Proteomes" id="UP001583280">
    <property type="component" value="Unassembled WGS sequence"/>
</dbReference>
<evidence type="ECO:0000256" key="7">
    <source>
        <dbReference type="RuleBase" id="RU366032"/>
    </source>
</evidence>
<evidence type="ECO:0000256" key="6">
    <source>
        <dbReference type="ARBA" id="ARBA00023128"/>
    </source>
</evidence>
<dbReference type="PANTHER" id="PTHR11947">
    <property type="entry name" value="PYRUVATE DEHYDROGENASE KINASE"/>
    <property type="match status" value="1"/>
</dbReference>
<comment type="similarity">
    <text evidence="1 7">Belongs to the PDK/BCKDK protein kinase family.</text>
</comment>
<dbReference type="EC" id="2.7.11.-" evidence="7"/>
<evidence type="ECO:0000256" key="5">
    <source>
        <dbReference type="ARBA" id="ARBA00022840"/>
    </source>
</evidence>
<dbReference type="InterPro" id="IPR036890">
    <property type="entry name" value="HATPase_C_sf"/>
</dbReference>
<sequence length="425" mass="47440">MLMWVAKEARPISLRQLMVFGKNLTEARLIDSANYLRTELPTRLAHRIRDMQQLPYAVVSNKNIGEVYNLYYSAFDEFRKVKTVVDCDENDELCRIIRQNLQAHLTVIPKLAMGILESDGLMDPQALDNFMNTILRSRISRRVIAEQHLSLTETFHSSWFIPGMKLSASEYVGEVFIKCVAKDVVERCGKAVQDLVRSTYGPSVKIPEIRVAGHLTTSFPYILSHIEYIVGELLRNSMQAVAEQQLHHPELVQDPLPAIEVTICSSAQHVILRISDRGGGIPRDELPYLWSFSKGPKSKARLEALQRVPLMAATLAELQAGESRRLRDEIGRADLRAPSFATSTDPVAVSMPANSSNGSLTSLSSRPPDLRLGMGLPLSRVYAEYWAGSLDVHSLEGYGTDAFLHVPKLGNKNEQLATRATMDAV</sequence>
<dbReference type="InterPro" id="IPR036784">
    <property type="entry name" value="AK/P_DHK_N_sf"/>
</dbReference>
<keyword evidence="3 7" id="KW-0547">Nucleotide-binding</keyword>
<evidence type="ECO:0000259" key="8">
    <source>
        <dbReference type="Pfam" id="PF10436"/>
    </source>
</evidence>
<comment type="caution">
    <text evidence="9">The sequence shown here is derived from an EMBL/GenBank/DDBJ whole genome shotgun (WGS) entry which is preliminary data.</text>
</comment>
<accession>A0ABR3ZCH2</accession>
<dbReference type="InterPro" id="IPR018955">
    <property type="entry name" value="BCDHK/PDK_N"/>
</dbReference>
<keyword evidence="4 7" id="KW-0418">Kinase</keyword>
<protein>
    <recommendedName>
        <fullName evidence="7">Protein-serine/threonine kinase</fullName>
        <ecNumber evidence="7">2.7.11.-</ecNumber>
    </recommendedName>
</protein>
<dbReference type="SUPFAM" id="SSF55874">
    <property type="entry name" value="ATPase domain of HSP90 chaperone/DNA topoisomerase II/histidine kinase"/>
    <property type="match status" value="2"/>
</dbReference>
<proteinExistence type="inferred from homology"/>
<evidence type="ECO:0000256" key="1">
    <source>
        <dbReference type="ARBA" id="ARBA00006155"/>
    </source>
</evidence>
<dbReference type="Pfam" id="PF10436">
    <property type="entry name" value="BCDHK_Adom3"/>
    <property type="match status" value="1"/>
</dbReference>
<keyword evidence="6 7" id="KW-0496">Mitochondrion</keyword>
<feature type="domain" description="Branched-chain alpha-ketoacid dehydrogenase kinase/Pyruvate dehydrogenase kinase N-terminal" evidence="8">
    <location>
        <begin position="11"/>
        <end position="175"/>
    </location>
</feature>
<evidence type="ECO:0000256" key="4">
    <source>
        <dbReference type="ARBA" id="ARBA00022777"/>
    </source>
</evidence>
<dbReference type="SUPFAM" id="SSF69012">
    <property type="entry name" value="alpha-ketoacid dehydrogenase kinase, N-terminal domain"/>
    <property type="match status" value="1"/>
</dbReference>
<dbReference type="Gene3D" id="1.20.140.20">
    <property type="entry name" value="Alpha-ketoacid/pyruvate dehydrogenase kinase, N-terminal domain"/>
    <property type="match status" value="1"/>
</dbReference>
<dbReference type="InterPro" id="IPR039028">
    <property type="entry name" value="BCKD/PDK"/>
</dbReference>
<comment type="subcellular location">
    <subcellularLocation>
        <location evidence="7">Mitochondrion matrix</location>
    </subcellularLocation>
</comment>
<evidence type="ECO:0000256" key="2">
    <source>
        <dbReference type="ARBA" id="ARBA00022679"/>
    </source>
</evidence>
<keyword evidence="10" id="KW-1185">Reference proteome</keyword>
<evidence type="ECO:0000256" key="3">
    <source>
        <dbReference type="ARBA" id="ARBA00022741"/>
    </source>
</evidence>
<name>A0ABR3ZCH2_9PEZI</name>